<comment type="caution">
    <text evidence="6">The sequence shown here is derived from an EMBL/GenBank/DDBJ whole genome shotgun (WGS) entry which is preliminary data.</text>
</comment>
<evidence type="ECO:0000313" key="6">
    <source>
        <dbReference type="EMBL" id="MBY0756149.1"/>
    </source>
</evidence>
<dbReference type="Proteomes" id="UP001299068">
    <property type="component" value="Unassembled WGS sequence"/>
</dbReference>
<dbReference type="PANTHER" id="PTHR43359">
    <property type="entry name" value="FORMATE HYDROGENLYASE SUBUNIT 4"/>
    <property type="match status" value="1"/>
</dbReference>
<feature type="transmembrane region" description="Helical" evidence="5">
    <location>
        <begin position="239"/>
        <end position="258"/>
    </location>
</feature>
<dbReference type="InterPro" id="IPR001694">
    <property type="entry name" value="NADH_UbQ_OxRdtase_su1/FPO"/>
</dbReference>
<dbReference type="InterPro" id="IPR018086">
    <property type="entry name" value="NADH_UbQ_OxRdtase_su1_CS"/>
</dbReference>
<dbReference type="PROSITE" id="PS00668">
    <property type="entry name" value="COMPLEX1_ND1_2"/>
    <property type="match status" value="1"/>
</dbReference>
<keyword evidence="7" id="KW-1185">Reference proteome</keyword>
<evidence type="ECO:0000313" key="7">
    <source>
        <dbReference type="Proteomes" id="UP001299068"/>
    </source>
</evidence>
<feature type="transmembrane region" description="Helical" evidence="5">
    <location>
        <begin position="6"/>
        <end position="29"/>
    </location>
</feature>
<feature type="transmembrane region" description="Helical" evidence="5">
    <location>
        <begin position="182"/>
        <end position="200"/>
    </location>
</feature>
<evidence type="ECO:0000256" key="4">
    <source>
        <dbReference type="ARBA" id="ARBA00023136"/>
    </source>
</evidence>
<proteinExistence type="predicted"/>
<feature type="transmembrane region" description="Helical" evidence="5">
    <location>
        <begin position="137"/>
        <end position="162"/>
    </location>
</feature>
<evidence type="ECO:0000256" key="2">
    <source>
        <dbReference type="ARBA" id="ARBA00022692"/>
    </source>
</evidence>
<reference evidence="6 7" key="1">
    <citation type="journal article" date="2021" name="Cell Host Microbe">
        <title>in vivo commensal control of Clostridioides difficile virulence.</title>
        <authorList>
            <person name="Girinathan B.P."/>
            <person name="Dibenedetto N."/>
            <person name="Worley J.N."/>
            <person name="Peltier J."/>
            <person name="Arrieta-Ortiz M.L."/>
            <person name="Rupa Christinal Immanuel S."/>
            <person name="Lavin R."/>
            <person name="Delaney M.L."/>
            <person name="Cummins C."/>
            <person name="Hoffmann M."/>
            <person name="Luo Y."/>
            <person name="Gonzalez-Escalona N."/>
            <person name="Allard M."/>
            <person name="Onderdonk A.B."/>
            <person name="Gerber G.K."/>
            <person name="Sonenshein A.L."/>
            <person name="Baliga N."/>
            <person name="Dupuy B."/>
            <person name="Bry L."/>
        </authorList>
    </citation>
    <scope>NUCLEOTIDE SEQUENCE [LARGE SCALE GENOMIC DNA]</scope>
    <source>
        <strain evidence="6 7">DSM 599</strain>
    </source>
</reference>
<dbReference type="EMBL" id="JAIKTU010000009">
    <property type="protein sequence ID" value="MBY0756149.1"/>
    <property type="molecule type" value="Genomic_DNA"/>
</dbReference>
<dbReference type="InterPro" id="IPR052561">
    <property type="entry name" value="ComplexI_Subunit1"/>
</dbReference>
<dbReference type="Pfam" id="PF00146">
    <property type="entry name" value="NADHdh"/>
    <property type="match status" value="1"/>
</dbReference>
<feature type="transmembrane region" description="Helical" evidence="5">
    <location>
        <begin position="70"/>
        <end position="91"/>
    </location>
</feature>
<keyword evidence="3 5" id="KW-1133">Transmembrane helix</keyword>
<accession>A0ABS7KZA4</accession>
<dbReference type="PANTHER" id="PTHR43359:SF1">
    <property type="entry name" value="FORMATE HYDROGENLYASE SUBUNIT 4-RELATED"/>
    <property type="match status" value="1"/>
</dbReference>
<name>A0ABS7KZA4_CLOSR</name>
<sequence>MEFFKLLFHAFIFPGGIFIICISLLISGIDRKLVARMQRRIGPPILQSFYDILKLIGKEVIIPKYSNKKIFLVMPIVGLVSVCIIPLLIPIFNNIYISFNGDIIFIIYLITISVIALIVCGINSSSTFGNIGASREAVLLLSLELPMVISIISVCIFSGEILGINNNFLMNSISLAQINQGSFMFTLKLLPAALAFLMIIPGETGVIPFDIAEGETEICEGPLVEYSGRYLAILKLTQSIKGFIMSSLFVSLFLGGNISNYKVVNIIIFIILTCIVMFFSITVVRTVFGRLKINQALKFYWTIPTILSLISLILVSYF</sequence>
<dbReference type="RefSeq" id="WP_221861431.1">
    <property type="nucleotide sequence ID" value="NZ_JAIKTU010000009.1"/>
</dbReference>
<keyword evidence="4 5" id="KW-0472">Membrane</keyword>
<protein>
    <submittedName>
        <fullName evidence="6">NADH-quinone oxidoreductase subunit H</fullName>
    </submittedName>
</protein>
<comment type="subcellular location">
    <subcellularLocation>
        <location evidence="1">Membrane</location>
        <topology evidence="1">Multi-pass membrane protein</topology>
    </subcellularLocation>
</comment>
<feature type="transmembrane region" description="Helical" evidence="5">
    <location>
        <begin position="264"/>
        <end position="287"/>
    </location>
</feature>
<keyword evidence="2 5" id="KW-0812">Transmembrane</keyword>
<organism evidence="6 7">
    <name type="scientific">Clostridium sardiniense</name>
    <name type="common">Clostridium absonum</name>
    <dbReference type="NCBI Taxonomy" id="29369"/>
    <lineage>
        <taxon>Bacteria</taxon>
        <taxon>Bacillati</taxon>
        <taxon>Bacillota</taxon>
        <taxon>Clostridia</taxon>
        <taxon>Eubacteriales</taxon>
        <taxon>Clostridiaceae</taxon>
        <taxon>Clostridium</taxon>
    </lineage>
</organism>
<feature type="transmembrane region" description="Helical" evidence="5">
    <location>
        <begin position="103"/>
        <end position="125"/>
    </location>
</feature>
<gene>
    <name evidence="6" type="ORF">K5V21_11910</name>
</gene>
<feature type="transmembrane region" description="Helical" evidence="5">
    <location>
        <begin position="299"/>
        <end position="317"/>
    </location>
</feature>
<evidence type="ECO:0000256" key="1">
    <source>
        <dbReference type="ARBA" id="ARBA00004141"/>
    </source>
</evidence>
<evidence type="ECO:0000256" key="3">
    <source>
        <dbReference type="ARBA" id="ARBA00022989"/>
    </source>
</evidence>
<evidence type="ECO:0000256" key="5">
    <source>
        <dbReference type="SAM" id="Phobius"/>
    </source>
</evidence>